<dbReference type="Proteomes" id="UP000543598">
    <property type="component" value="Unassembled WGS sequence"/>
</dbReference>
<dbReference type="InterPro" id="IPR009057">
    <property type="entry name" value="Homeodomain-like_sf"/>
</dbReference>
<feature type="region of interest" description="Disordered" evidence="3">
    <location>
        <begin position="178"/>
        <end position="202"/>
    </location>
</feature>
<dbReference type="InterPro" id="IPR001647">
    <property type="entry name" value="HTH_TetR"/>
</dbReference>
<keyword evidence="1 2" id="KW-0238">DNA-binding</keyword>
<accession>A0A7Y2Q1D0</accession>
<sequence>MVEPADTPTAILACAADLLRENMFDDISYGALGDAVGVSERTVYRHYPTRSHLLEALARRIEEREFPLRPFVSIPQFEAAVRARFHDYDSSPAFAFVCARAATISPTIDAEPAFLSRAIEALLAIHAPTLNMRDLRRLTATFQYFASAQFWARMRTGFDMSADEIADVFDRTARTALDAASAGRPSRAPSGDASRTNRRDAP</sequence>
<evidence type="ECO:0000259" key="4">
    <source>
        <dbReference type="PROSITE" id="PS50977"/>
    </source>
</evidence>
<evidence type="ECO:0000313" key="5">
    <source>
        <dbReference type="EMBL" id="NNH03553.1"/>
    </source>
</evidence>
<organism evidence="5 6">
    <name type="scientific">Microbacterium ulmi</name>
    <dbReference type="NCBI Taxonomy" id="179095"/>
    <lineage>
        <taxon>Bacteria</taxon>
        <taxon>Bacillati</taxon>
        <taxon>Actinomycetota</taxon>
        <taxon>Actinomycetes</taxon>
        <taxon>Micrococcales</taxon>
        <taxon>Microbacteriaceae</taxon>
        <taxon>Microbacterium</taxon>
    </lineage>
</organism>
<reference evidence="5 6" key="1">
    <citation type="submission" date="2020-05" db="EMBL/GenBank/DDBJ databases">
        <title>MicrobeNet Type strains.</title>
        <authorList>
            <person name="Nicholson A.C."/>
        </authorList>
    </citation>
    <scope>NUCLEOTIDE SEQUENCE [LARGE SCALE GENOMIC DNA]</scope>
    <source>
        <strain evidence="5 6">JCM 14282</strain>
    </source>
</reference>
<dbReference type="AlphaFoldDB" id="A0A7Y2Q1D0"/>
<proteinExistence type="predicted"/>
<name>A0A7Y2Q1D0_9MICO</name>
<dbReference type="GO" id="GO:0003677">
    <property type="term" value="F:DNA binding"/>
    <property type="evidence" value="ECO:0007669"/>
    <property type="project" value="UniProtKB-UniRule"/>
</dbReference>
<evidence type="ECO:0000313" key="6">
    <source>
        <dbReference type="Proteomes" id="UP000543598"/>
    </source>
</evidence>
<feature type="domain" description="HTH tetR-type" evidence="4">
    <location>
        <begin position="5"/>
        <end position="65"/>
    </location>
</feature>
<dbReference type="Pfam" id="PF00440">
    <property type="entry name" value="TetR_N"/>
    <property type="match status" value="1"/>
</dbReference>
<dbReference type="RefSeq" id="WP_167037150.1">
    <property type="nucleotide sequence ID" value="NZ_BAAANA010000001.1"/>
</dbReference>
<dbReference type="EMBL" id="JABEMB010000006">
    <property type="protein sequence ID" value="NNH03553.1"/>
    <property type="molecule type" value="Genomic_DNA"/>
</dbReference>
<evidence type="ECO:0000256" key="3">
    <source>
        <dbReference type="SAM" id="MobiDB-lite"/>
    </source>
</evidence>
<gene>
    <name evidence="5" type="ORF">HLA99_06760</name>
</gene>
<comment type="caution">
    <text evidence="5">The sequence shown here is derived from an EMBL/GenBank/DDBJ whole genome shotgun (WGS) entry which is preliminary data.</text>
</comment>
<evidence type="ECO:0000256" key="1">
    <source>
        <dbReference type="ARBA" id="ARBA00023125"/>
    </source>
</evidence>
<dbReference type="Gene3D" id="1.10.357.10">
    <property type="entry name" value="Tetracycline Repressor, domain 2"/>
    <property type="match status" value="1"/>
</dbReference>
<keyword evidence="6" id="KW-1185">Reference proteome</keyword>
<dbReference type="SUPFAM" id="SSF46689">
    <property type="entry name" value="Homeodomain-like"/>
    <property type="match status" value="1"/>
</dbReference>
<protein>
    <submittedName>
        <fullName evidence="5">TetR/AcrR family transcriptional regulator</fullName>
    </submittedName>
</protein>
<dbReference type="PROSITE" id="PS50977">
    <property type="entry name" value="HTH_TETR_2"/>
    <property type="match status" value="1"/>
</dbReference>
<feature type="compositionally biased region" description="Low complexity" evidence="3">
    <location>
        <begin position="179"/>
        <end position="191"/>
    </location>
</feature>
<evidence type="ECO:0000256" key="2">
    <source>
        <dbReference type="PROSITE-ProRule" id="PRU00335"/>
    </source>
</evidence>
<feature type="DNA-binding region" description="H-T-H motif" evidence="2">
    <location>
        <begin position="28"/>
        <end position="47"/>
    </location>
</feature>